<evidence type="ECO:0000313" key="2">
    <source>
        <dbReference type="EMBL" id="MDO6413604.1"/>
    </source>
</evidence>
<dbReference type="EMBL" id="JAUOTP010000002">
    <property type="protein sequence ID" value="MDO6413604.1"/>
    <property type="molecule type" value="Genomic_DNA"/>
</dbReference>
<evidence type="ECO:0000313" key="3">
    <source>
        <dbReference type="Proteomes" id="UP001169764"/>
    </source>
</evidence>
<protein>
    <submittedName>
        <fullName evidence="2">ABC transporter substrate-binding protein</fullName>
    </submittedName>
</protein>
<reference evidence="2" key="1">
    <citation type="submission" date="2023-07" db="EMBL/GenBank/DDBJ databases">
        <authorList>
            <person name="Kim M."/>
        </authorList>
    </citation>
    <scope>NUCLEOTIDE SEQUENCE</scope>
    <source>
        <strain evidence="2">BIUV-7</strain>
    </source>
</reference>
<dbReference type="Proteomes" id="UP001169764">
    <property type="component" value="Unassembled WGS sequence"/>
</dbReference>
<organism evidence="2 3">
    <name type="scientific">Sphingomonas natans</name>
    <dbReference type="NCBI Taxonomy" id="3063330"/>
    <lineage>
        <taxon>Bacteria</taxon>
        <taxon>Pseudomonadati</taxon>
        <taxon>Pseudomonadota</taxon>
        <taxon>Alphaproteobacteria</taxon>
        <taxon>Sphingomonadales</taxon>
        <taxon>Sphingomonadaceae</taxon>
        <taxon>Sphingomonas</taxon>
    </lineage>
</organism>
<dbReference type="PANTHER" id="PTHR30483:SF6">
    <property type="entry name" value="PERIPLASMIC BINDING PROTEIN OF ABC TRANSPORTER FOR NATURAL AMINO ACIDS"/>
    <property type="match status" value="1"/>
</dbReference>
<dbReference type="SUPFAM" id="SSF53822">
    <property type="entry name" value="Periplasmic binding protein-like I"/>
    <property type="match status" value="1"/>
</dbReference>
<accession>A0ABT8Y5L2</accession>
<sequence>MPLTGANAALGRSMARAGGLAQGKDTKALMILDTGGTPSGAAAAAQAALKRGARLILGPLASAEVAPVVTVAGGVPVLAFSNDLALRESGAFLLGVTADQAVAPLLRYARSRGIRRVALLPGTDAWGVQVAAAATAAAQREGMDLAMAPTGAALGGFLRGASAPDALLASGDLVTAAAAVGDSGVQLLGAFAGLDAAPAALAQIEGAWLSAPDPSGFRTFSEGFEQQNGVAPGVIAGLVFDAVTIAQSLRRAGAMDRSALLAGRVFEGVCGAVRFRADGTAARAMAILAVTKGRYLLAAPGAV</sequence>
<keyword evidence="3" id="KW-1185">Reference proteome</keyword>
<dbReference type="PANTHER" id="PTHR30483">
    <property type="entry name" value="LEUCINE-SPECIFIC-BINDING PROTEIN"/>
    <property type="match status" value="1"/>
</dbReference>
<gene>
    <name evidence="2" type="ORF">Q4F19_04335</name>
</gene>
<name>A0ABT8Y5L2_9SPHN</name>
<keyword evidence="1" id="KW-0813">Transport</keyword>
<dbReference type="InterPro" id="IPR028082">
    <property type="entry name" value="Peripla_BP_I"/>
</dbReference>
<dbReference type="InterPro" id="IPR051010">
    <property type="entry name" value="BCAA_transport"/>
</dbReference>
<comment type="caution">
    <text evidence="2">The sequence shown here is derived from an EMBL/GenBank/DDBJ whole genome shotgun (WGS) entry which is preliminary data.</text>
</comment>
<evidence type="ECO:0000256" key="1">
    <source>
        <dbReference type="ARBA" id="ARBA00022970"/>
    </source>
</evidence>
<dbReference type="Gene3D" id="3.40.50.2300">
    <property type="match status" value="2"/>
</dbReference>
<proteinExistence type="predicted"/>
<keyword evidence="1" id="KW-0029">Amino-acid transport</keyword>